<dbReference type="Proteomes" id="UP000320431">
    <property type="component" value="Unassembled WGS sequence"/>
</dbReference>
<accession>A0A508A9F3</accession>
<dbReference type="InterPro" id="IPR052894">
    <property type="entry name" value="AsmA-related"/>
</dbReference>
<dbReference type="InterPro" id="IPR008023">
    <property type="entry name" value="DUF748"/>
</dbReference>
<dbReference type="AlphaFoldDB" id="A0A508A9F3"/>
<evidence type="ECO:0000313" key="2">
    <source>
        <dbReference type="Proteomes" id="UP000320431"/>
    </source>
</evidence>
<dbReference type="Pfam" id="PF05359">
    <property type="entry name" value="DUF748"/>
    <property type="match status" value="2"/>
</dbReference>
<evidence type="ECO:0000313" key="1">
    <source>
        <dbReference type="EMBL" id="KAB8174283.1"/>
    </source>
</evidence>
<comment type="caution">
    <text evidence="1">The sequence shown here is derived from an EMBL/GenBank/DDBJ whole genome shotgun (WGS) entry which is preliminary data.</text>
</comment>
<sequence length="1013" mass="108867">MAVAADPCPPWPGRTPGDACAMGLIRKPWFFIPALLALALGLYAAAGFWLAPKLVRSQATAFVHDELGKSLRLGEIRTHPFKLTLEVSDIAIANADGGKPLLAADRLFVDLEASSLWQRSWNFREVSLVGPYADARIGPDGTLNLAELIPESEPTDEPLPMLWLQALSVAGGRIDFADHSRTLEPSKTLAPIDFTLSHFRTTPEGGGFRLSTASAESERLDWNGQLSLEPLKSDGHFEVGGLLATSVYAFFSDELPLQLSAGRFDLTGDYRFEAVPGQGLRLEVSLPRIDAGELALRAKGVDSDWVTLTSASVADTRLAWPARQVDVASAQVQGLKASLWREADGHLNLERLLAPSAAAAAPTTLPATTAATTTGTGAQGATAEPSTTTVSSAAPAADDTWRFELGELRLEQGEVDFEDRTIAPAARFRLAPLALTAQPISLDMSRPVGIQLQATVNQAAPLRVSGEVVPDTVTATLQVEIDTLPIAQVRGYLPALPSLQLRSGSAGARGELSLQPQSESGPWLRFSGGATVSDFDLIEARNRRRFLSWQRLDVDGLEFSAGPDTLKVRTVRATRPYARVVIAEDRSINLATMFGEDGGSSAPAPSGGSMPIRIGRLQLAQGTMSFADFSIDPNFQAEIQALRGSVTGLSTAADSRARIDLQGHVVNRFSPVRITGETNIAAWDRHTDVEMAFENIELPIFNPYSGRWAGYAISKGKLSTELHYRIDDRALVADHHVVINQLEWGGATDSEDKVSLPIRLATALLKDRNGVIDLELPVSGTLDDPEFRIGPVVWQIIKNLIVKVVTAPFAFLGSLFEGAEDARYVDFAPGSAELPTDAAGALAALAKGLNDRPALNLDIPAGAAGAADAQALQEQRFMAALAQANGNTAEGSAFDYAGMEPGDRLDLLEELYRQSTGERPEPPEVAKEALAEQSWSERRASRREADIAWLEGELRPRYAVAENELLQLGQARAVAIQAALLADGNLDPTRVFLASSLQAAEHEGRMRVELQLK</sequence>
<dbReference type="GO" id="GO:0090313">
    <property type="term" value="P:regulation of protein targeting to membrane"/>
    <property type="evidence" value="ECO:0007669"/>
    <property type="project" value="TreeGrafter"/>
</dbReference>
<dbReference type="EMBL" id="VICD02000237">
    <property type="protein sequence ID" value="KAB8174283.1"/>
    <property type="molecule type" value="Genomic_DNA"/>
</dbReference>
<dbReference type="GO" id="GO:0005886">
    <property type="term" value="C:plasma membrane"/>
    <property type="evidence" value="ECO:0007669"/>
    <property type="project" value="TreeGrafter"/>
</dbReference>
<protein>
    <submittedName>
        <fullName evidence="1">DUF748 domain-containing protein</fullName>
    </submittedName>
</protein>
<proteinExistence type="predicted"/>
<dbReference type="PANTHER" id="PTHR30441">
    <property type="entry name" value="DUF748 DOMAIN-CONTAINING PROTEIN"/>
    <property type="match status" value="1"/>
</dbReference>
<organism evidence="1 2">
    <name type="scientific">Marilutibacter maris</name>
    <dbReference type="NCBI Taxonomy" id="1605891"/>
    <lineage>
        <taxon>Bacteria</taxon>
        <taxon>Pseudomonadati</taxon>
        <taxon>Pseudomonadota</taxon>
        <taxon>Gammaproteobacteria</taxon>
        <taxon>Lysobacterales</taxon>
        <taxon>Lysobacteraceae</taxon>
        <taxon>Marilutibacter</taxon>
    </lineage>
</organism>
<gene>
    <name evidence="1" type="ORF">FKV24_013805</name>
</gene>
<dbReference type="PANTHER" id="PTHR30441:SF8">
    <property type="entry name" value="DUF748 DOMAIN-CONTAINING PROTEIN"/>
    <property type="match status" value="1"/>
</dbReference>
<reference evidence="1 2" key="1">
    <citation type="submission" date="2019-10" db="EMBL/GenBank/DDBJ databases">
        <title>Lysobacter alkalisoli sp. nov., isolated from saline-alkaline soil.</title>
        <authorList>
            <person name="Sun J.-Q."/>
        </authorList>
    </citation>
    <scope>NUCLEOTIDE SEQUENCE [LARGE SCALE GENOMIC DNA]</scope>
    <source>
        <strain evidence="1 2">KCTC 42381</strain>
    </source>
</reference>
<name>A0A508A9F3_9GAMM</name>